<gene>
    <name evidence="1" type="ORF">DAH51_20320</name>
</gene>
<evidence type="ECO:0000313" key="2">
    <source>
        <dbReference type="Proteomes" id="UP000287401"/>
    </source>
</evidence>
<name>A0A430BN97_SPHYA</name>
<dbReference type="Proteomes" id="UP000287401">
    <property type="component" value="Unassembled WGS sequence"/>
</dbReference>
<protein>
    <submittedName>
        <fullName evidence="1">Uncharacterized protein</fullName>
    </submittedName>
</protein>
<sequence length="72" mass="8026">MMVCQKRSFARQAGGPFWATVAESTNAYGEMWQTVVESTKFDLLSRLKAAKADGIPLILRAFGDQSMWGVRL</sequence>
<organism evidence="1 2">
    <name type="scientific">Sphingobium yanoikuyae</name>
    <name type="common">Sphingomonas yanoikuyae</name>
    <dbReference type="NCBI Taxonomy" id="13690"/>
    <lineage>
        <taxon>Bacteria</taxon>
        <taxon>Pseudomonadati</taxon>
        <taxon>Pseudomonadota</taxon>
        <taxon>Alphaproteobacteria</taxon>
        <taxon>Sphingomonadales</taxon>
        <taxon>Sphingomonadaceae</taxon>
        <taxon>Sphingobium</taxon>
    </lineage>
</organism>
<evidence type="ECO:0000313" key="1">
    <source>
        <dbReference type="EMBL" id="RSU54196.1"/>
    </source>
</evidence>
<accession>A0A430BN97</accession>
<reference evidence="1 2" key="1">
    <citation type="submission" date="2018-07" db="EMBL/GenBank/DDBJ databases">
        <title>Genomic and Epidemiologic Investigation of an Indolent Hospital Outbreak.</title>
        <authorList>
            <person name="Johnson R.C."/>
            <person name="Deming C."/>
            <person name="Conlan S."/>
            <person name="Zellmer C.J."/>
            <person name="Michelin A.V."/>
            <person name="Lee-Lin S."/>
            <person name="Thomas P.J."/>
            <person name="Park M."/>
            <person name="Weingarten R.A."/>
            <person name="Less J."/>
            <person name="Dekker J.P."/>
            <person name="Frank K.M."/>
            <person name="Musser K.A."/>
            <person name="Mcquiston J.R."/>
            <person name="Henderson D.K."/>
            <person name="Lau A.F."/>
            <person name="Palmore T.N."/>
            <person name="Segre J.A."/>
        </authorList>
    </citation>
    <scope>NUCLEOTIDE SEQUENCE [LARGE SCALE GENOMIC DNA]</scope>
    <source>
        <strain evidence="1 2">SK-NIH.Env6_1116</strain>
    </source>
</reference>
<dbReference type="EMBL" id="QRAL01000029">
    <property type="protein sequence ID" value="RSU54196.1"/>
    <property type="molecule type" value="Genomic_DNA"/>
</dbReference>
<proteinExistence type="predicted"/>
<comment type="caution">
    <text evidence="1">The sequence shown here is derived from an EMBL/GenBank/DDBJ whole genome shotgun (WGS) entry which is preliminary data.</text>
</comment>
<dbReference type="RefSeq" id="WP_125999539.1">
    <property type="nucleotide sequence ID" value="NZ_QRAL01000029.1"/>
</dbReference>
<dbReference type="AlphaFoldDB" id="A0A430BN97"/>